<dbReference type="EMBL" id="JACZDF010000001">
    <property type="protein sequence ID" value="MBD9697935.1"/>
    <property type="molecule type" value="Genomic_DNA"/>
</dbReference>
<dbReference type="PANTHER" id="PTHR33392">
    <property type="entry name" value="POLYISOPRENYL-TEICHOIC ACID--PEPTIDOGLYCAN TEICHOIC ACID TRANSFERASE TAGU"/>
    <property type="match status" value="1"/>
</dbReference>
<dbReference type="InterPro" id="IPR050922">
    <property type="entry name" value="LytR/CpsA/Psr_CW_biosynth"/>
</dbReference>
<dbReference type="InterPro" id="IPR004474">
    <property type="entry name" value="LytR_CpsA_psr"/>
</dbReference>
<evidence type="ECO:0000259" key="3">
    <source>
        <dbReference type="Pfam" id="PF03816"/>
    </source>
</evidence>
<dbReference type="PANTHER" id="PTHR33392:SF6">
    <property type="entry name" value="POLYISOPRENYL-TEICHOIC ACID--PEPTIDOGLYCAN TEICHOIC ACID TRANSFERASE TAGU"/>
    <property type="match status" value="1"/>
</dbReference>
<dbReference type="Pfam" id="PF03816">
    <property type="entry name" value="LytR_cpsA_psr"/>
    <property type="match status" value="1"/>
</dbReference>
<gene>
    <name evidence="4" type="ORF">IGS67_00265</name>
</gene>
<sequence length="384" mass="40808">MPATTRLIRHAQPRRDHRALRATGLTLAGILAFGGTAAAMVNSDLQRSLNVQNIDGLLGTDRPTIVEDPSDPYAGKQLNILVMGTDLRDAENEAIAGKADTMASDTTMLVHISGDRKNVEVVSIPRDSMVALPACTTGDGGTSYASDYAMFNSAFALGGGSAQNLETAAACTIKAVEQLTGVRITSHVVLKMTGVVDVVDALGGVEVDLPEPIHGDKKYSNIDLPAGKQTLDGRTSIEFLRVRKGTGMGLEQRSDLTRITRQQFFLDAMVDQILSQNLVTDSPKLYGVVKSVLAAISTSPDLGTTSALAGLAFSLKDTPSENIVFTELPLGTDPRDKNRVVWLPEADEIWQRIIHDEPAPKPTDEPTDGATDTSTEKATAGANA</sequence>
<evidence type="ECO:0000313" key="4">
    <source>
        <dbReference type="EMBL" id="MBD9697935.1"/>
    </source>
</evidence>
<reference evidence="4 5" key="1">
    <citation type="submission" date="2020-09" db="EMBL/GenBank/DDBJ databases">
        <title>Flavimobilis rhizosphaerae sp. nov., isolated from rhizosphere soil of Spartina alterniflora.</title>
        <authorList>
            <person name="Hanqin C."/>
        </authorList>
    </citation>
    <scope>NUCLEOTIDE SEQUENCE [LARGE SCALE GENOMIC DNA]</scope>
    <source>
        <strain evidence="4 5">GY 10621</strain>
    </source>
</reference>
<protein>
    <submittedName>
        <fullName evidence="4">LCP family protein</fullName>
    </submittedName>
</protein>
<dbReference type="NCBIfam" id="TIGR00350">
    <property type="entry name" value="lytR_cpsA_psr"/>
    <property type="match status" value="1"/>
</dbReference>
<evidence type="ECO:0000313" key="5">
    <source>
        <dbReference type="Proteomes" id="UP000642107"/>
    </source>
</evidence>
<dbReference type="Proteomes" id="UP000642107">
    <property type="component" value="Unassembled WGS sequence"/>
</dbReference>
<feature type="region of interest" description="Disordered" evidence="2">
    <location>
        <begin position="354"/>
        <end position="384"/>
    </location>
</feature>
<feature type="compositionally biased region" description="Basic and acidic residues" evidence="2">
    <location>
        <begin position="354"/>
        <end position="364"/>
    </location>
</feature>
<dbReference type="Gene3D" id="3.40.630.190">
    <property type="entry name" value="LCP protein"/>
    <property type="match status" value="1"/>
</dbReference>
<keyword evidence="5" id="KW-1185">Reference proteome</keyword>
<accession>A0ABR9DLB8</accession>
<evidence type="ECO:0000256" key="1">
    <source>
        <dbReference type="ARBA" id="ARBA00006068"/>
    </source>
</evidence>
<dbReference type="RefSeq" id="WP_192276582.1">
    <property type="nucleotide sequence ID" value="NZ_JACZDF010000001.1"/>
</dbReference>
<feature type="domain" description="Cell envelope-related transcriptional attenuator" evidence="3">
    <location>
        <begin position="104"/>
        <end position="274"/>
    </location>
</feature>
<organism evidence="4 5">
    <name type="scientific">Flavimobilis rhizosphaerae</name>
    <dbReference type="NCBI Taxonomy" id="2775421"/>
    <lineage>
        <taxon>Bacteria</taxon>
        <taxon>Bacillati</taxon>
        <taxon>Actinomycetota</taxon>
        <taxon>Actinomycetes</taxon>
        <taxon>Micrococcales</taxon>
        <taxon>Jonesiaceae</taxon>
        <taxon>Flavimobilis</taxon>
    </lineage>
</organism>
<comment type="similarity">
    <text evidence="1">Belongs to the LytR/CpsA/Psr (LCP) family.</text>
</comment>
<evidence type="ECO:0000256" key="2">
    <source>
        <dbReference type="SAM" id="MobiDB-lite"/>
    </source>
</evidence>
<proteinExistence type="inferred from homology"/>
<name>A0ABR9DLB8_9MICO</name>
<comment type="caution">
    <text evidence="4">The sequence shown here is derived from an EMBL/GenBank/DDBJ whole genome shotgun (WGS) entry which is preliminary data.</text>
</comment>